<comment type="caution">
    <text evidence="4">The sequence shown here is derived from an EMBL/GenBank/DDBJ whole genome shotgun (WGS) entry which is preliminary data.</text>
</comment>
<dbReference type="Pfam" id="PF04773">
    <property type="entry name" value="FecR"/>
    <property type="match status" value="1"/>
</dbReference>
<keyword evidence="1" id="KW-0472">Membrane</keyword>
<keyword evidence="1" id="KW-1133">Transmembrane helix</keyword>
<protein>
    <submittedName>
        <fullName evidence="4">DUF4974 domain-containing protein</fullName>
    </submittedName>
</protein>
<dbReference type="Gene3D" id="2.60.120.1440">
    <property type="match status" value="1"/>
</dbReference>
<keyword evidence="5" id="KW-1185">Reference proteome</keyword>
<proteinExistence type="predicted"/>
<dbReference type="Pfam" id="PF16344">
    <property type="entry name" value="FecR_C"/>
    <property type="match status" value="1"/>
</dbReference>
<feature type="domain" description="Protein FecR C-terminal" evidence="3">
    <location>
        <begin position="330"/>
        <end position="389"/>
    </location>
</feature>
<dbReference type="InterPro" id="IPR012373">
    <property type="entry name" value="Ferrdict_sens_TM"/>
</dbReference>
<name>A0A5M9H4I9_9SPHI</name>
<dbReference type="PANTHER" id="PTHR30273:SF2">
    <property type="entry name" value="PROTEIN FECR"/>
    <property type="match status" value="1"/>
</dbReference>
<dbReference type="InterPro" id="IPR032508">
    <property type="entry name" value="FecR_C"/>
</dbReference>
<dbReference type="PANTHER" id="PTHR30273">
    <property type="entry name" value="PERIPLASMIC SIGNAL SENSOR AND SIGMA FACTOR ACTIVATOR FECR-RELATED"/>
    <property type="match status" value="1"/>
</dbReference>
<dbReference type="AlphaFoldDB" id="A0A5M9H4I9"/>
<dbReference type="Gene3D" id="3.55.50.30">
    <property type="match status" value="1"/>
</dbReference>
<organism evidence="4 5">
    <name type="scientific">Arcticibacter tournemirensis</name>
    <dbReference type="NCBI Taxonomy" id="699437"/>
    <lineage>
        <taxon>Bacteria</taxon>
        <taxon>Pseudomonadati</taxon>
        <taxon>Bacteroidota</taxon>
        <taxon>Sphingobacteriia</taxon>
        <taxon>Sphingobacteriales</taxon>
        <taxon>Sphingobacteriaceae</taxon>
        <taxon>Arcticibacter</taxon>
    </lineage>
</organism>
<keyword evidence="1" id="KW-0812">Transmembrane</keyword>
<dbReference type="GO" id="GO:0016989">
    <property type="term" value="F:sigma factor antagonist activity"/>
    <property type="evidence" value="ECO:0007669"/>
    <property type="project" value="TreeGrafter"/>
</dbReference>
<dbReference type="Proteomes" id="UP000322918">
    <property type="component" value="Unassembled WGS sequence"/>
</dbReference>
<feature type="domain" description="FecR protein" evidence="2">
    <location>
        <begin position="185"/>
        <end position="278"/>
    </location>
</feature>
<dbReference type="InterPro" id="IPR006860">
    <property type="entry name" value="FecR"/>
</dbReference>
<evidence type="ECO:0000259" key="2">
    <source>
        <dbReference type="Pfam" id="PF04773"/>
    </source>
</evidence>
<dbReference type="EMBL" id="VWNE01000021">
    <property type="protein sequence ID" value="KAA8481846.1"/>
    <property type="molecule type" value="Genomic_DNA"/>
</dbReference>
<reference evidence="4 5" key="1">
    <citation type="submission" date="2019-09" db="EMBL/GenBank/DDBJ databases">
        <title>Pararcticibacter amylolyticus gen. nov., sp. nov., isolated from a rottenly hemp rope, and reclassification of Pedobacter tournemirensis as Pararcticibacter tournemirensis comb. nov.</title>
        <authorList>
            <person name="Cai Y."/>
        </authorList>
    </citation>
    <scope>NUCLEOTIDE SEQUENCE [LARGE SCALE GENOMIC DNA]</scope>
    <source>
        <strain evidence="4 5">TF5-37.2-LB10</strain>
    </source>
</reference>
<dbReference type="RefSeq" id="WP_141814583.1">
    <property type="nucleotide sequence ID" value="NZ_VFPL01000001.1"/>
</dbReference>
<evidence type="ECO:0000313" key="4">
    <source>
        <dbReference type="EMBL" id="KAA8481846.1"/>
    </source>
</evidence>
<accession>A0A5M9H4I9</accession>
<gene>
    <name evidence="4" type="ORF">F1649_13965</name>
</gene>
<feature type="transmembrane region" description="Helical" evidence="1">
    <location>
        <begin position="91"/>
        <end position="109"/>
    </location>
</feature>
<evidence type="ECO:0000256" key="1">
    <source>
        <dbReference type="SAM" id="Phobius"/>
    </source>
</evidence>
<evidence type="ECO:0000313" key="5">
    <source>
        <dbReference type="Proteomes" id="UP000322918"/>
    </source>
</evidence>
<dbReference type="OrthoDB" id="1099963at2"/>
<evidence type="ECO:0000259" key="3">
    <source>
        <dbReference type="Pfam" id="PF16344"/>
    </source>
</evidence>
<sequence length="404" mass="45162">MERISQLLYKHLEGTLSEAERTELNDWAAANPANRKLLDRVNNNEVLEADIDDWYAIPRRTVADDPRLDAAILQYETAKNQPRVRQLVRRILPYAAAVFVMLLAGMWYVSEQRQTSREHEIAATDIRSGGNKATLTLSDGRKIDLSSEQSEIIVKDESVTYGDGSSLTVIPDKSKDRSDVSLLQLTTPKGGTYQLILPDGSRVWLNTGSTIKYPARFISTERTVEISGEAYFDIEEDSKRPFKVLSPGQEVLVLGTKFNVSAYPDDPDTKTTLVDGKVLLSLPKGSGEGFPASGKSILLAPGEQASLSKGHITKSKVDVSQFTAWKEGFFYFNKLPVTTAITQLARWYNLDVVYQEKLPESNVYAYIDRDKPLSAVLKALELSRLKFKIVQQGERKQLIVLGEQ</sequence>